<reference evidence="3" key="1">
    <citation type="journal article" date="2019" name="Int. J. Syst. Evol. Microbiol.">
        <title>The Global Catalogue of Microorganisms (GCM) 10K type strain sequencing project: providing services to taxonomists for standard genome sequencing and annotation.</title>
        <authorList>
            <consortium name="The Broad Institute Genomics Platform"/>
            <consortium name="The Broad Institute Genome Sequencing Center for Infectious Disease"/>
            <person name="Wu L."/>
            <person name="Ma J."/>
        </authorList>
    </citation>
    <scope>NUCLEOTIDE SEQUENCE [LARGE SCALE GENOMIC DNA]</scope>
    <source>
        <strain evidence="3">CCUG 62793</strain>
    </source>
</reference>
<dbReference type="InterPro" id="IPR009228">
    <property type="entry name" value="Capsid_scaffold_GpO"/>
</dbReference>
<proteinExistence type="predicted"/>
<evidence type="ECO:0000313" key="2">
    <source>
        <dbReference type="EMBL" id="MFD2319664.1"/>
    </source>
</evidence>
<keyword evidence="3" id="KW-1185">Reference proteome</keyword>
<feature type="region of interest" description="Disordered" evidence="1">
    <location>
        <begin position="247"/>
        <end position="281"/>
    </location>
</feature>
<feature type="compositionally biased region" description="Basic and acidic residues" evidence="1">
    <location>
        <begin position="252"/>
        <end position="266"/>
    </location>
</feature>
<sequence length="281" mass="30498">MPTKSKWFRVATEGATTDGREITRAEIQQMAASYDREKTYGARVWLEHYRGTVPGGPFDALGDVLALKAEENEEKKLQLFAQIEPLQGLIEMNKKGQKIFSSIEIHPSFPKTGGAYFFGLAVTDSPASLSTEVLKFSAGDLAKSPFVGRKVDKALMFSVAEPAELVFEETPAPSGSETGTVQAVVGAFTKALERFLPQTEKKTEPVQTHSMTADQAPLVDALNEAGKALKAMAQKQDEMASQFAQLQTQHTDLVKKLSNEEPEGNRRAPATGGSGADLVDY</sequence>
<comment type="caution">
    <text evidence="2">The sequence shown here is derived from an EMBL/GenBank/DDBJ whole genome shotgun (WGS) entry which is preliminary data.</text>
</comment>
<dbReference type="EMBL" id="JBHUIG010000013">
    <property type="protein sequence ID" value="MFD2319664.1"/>
    <property type="molecule type" value="Genomic_DNA"/>
</dbReference>
<evidence type="ECO:0000313" key="3">
    <source>
        <dbReference type="Proteomes" id="UP001597287"/>
    </source>
</evidence>
<organism evidence="2 3">
    <name type="scientific">Delftia deserti</name>
    <dbReference type="NCBI Taxonomy" id="1651218"/>
    <lineage>
        <taxon>Bacteria</taxon>
        <taxon>Pseudomonadati</taxon>
        <taxon>Pseudomonadota</taxon>
        <taxon>Betaproteobacteria</taxon>
        <taxon>Burkholderiales</taxon>
        <taxon>Comamonadaceae</taxon>
        <taxon>Delftia</taxon>
    </lineage>
</organism>
<dbReference type="RefSeq" id="WP_238003895.1">
    <property type="nucleotide sequence ID" value="NZ_JBHSIH010000001.1"/>
</dbReference>
<protein>
    <submittedName>
        <fullName evidence="2">GPO family capsid scaffolding protein</fullName>
    </submittedName>
</protein>
<gene>
    <name evidence="2" type="ORF">ACFSPV_13165</name>
</gene>
<name>A0ABW5ES34_9BURK</name>
<dbReference type="Pfam" id="PF05929">
    <property type="entry name" value="Phage_GPO"/>
    <property type="match status" value="1"/>
</dbReference>
<dbReference type="Proteomes" id="UP001597287">
    <property type="component" value="Unassembled WGS sequence"/>
</dbReference>
<evidence type="ECO:0000256" key="1">
    <source>
        <dbReference type="SAM" id="MobiDB-lite"/>
    </source>
</evidence>
<accession>A0ABW5ES34</accession>